<dbReference type="EMBL" id="CM000147">
    <property type="protein sequence ID" value="EAZ16134.1"/>
    <property type="molecule type" value="Genomic_DNA"/>
</dbReference>
<dbReference type="InterPro" id="IPR045005">
    <property type="entry name" value="BPM1-6"/>
</dbReference>
<dbReference type="Pfam" id="PF22486">
    <property type="entry name" value="MATH_2"/>
    <property type="match status" value="1"/>
</dbReference>
<dbReference type="SUPFAM" id="SSF49599">
    <property type="entry name" value="TRAF domain-like"/>
    <property type="match status" value="1"/>
</dbReference>
<dbReference type="Gene3D" id="2.60.210.10">
    <property type="entry name" value="Apoptosis, Tumor Necrosis Factor Receptor Associated Protein 2, Chain A"/>
    <property type="match status" value="1"/>
</dbReference>
<dbReference type="AlphaFoldDB" id="A3C4X1"/>
<gene>
    <name evidence="2" type="ORF">OsJ_31580</name>
</gene>
<evidence type="ECO:0000259" key="1">
    <source>
        <dbReference type="PROSITE" id="PS50144"/>
    </source>
</evidence>
<dbReference type="PROSITE" id="PS50144">
    <property type="entry name" value="MATH"/>
    <property type="match status" value="1"/>
</dbReference>
<organism evidence="2">
    <name type="scientific">Oryza sativa subsp. japonica</name>
    <name type="common">Rice</name>
    <dbReference type="NCBI Taxonomy" id="39947"/>
    <lineage>
        <taxon>Eukaryota</taxon>
        <taxon>Viridiplantae</taxon>
        <taxon>Streptophyta</taxon>
        <taxon>Embryophyta</taxon>
        <taxon>Tracheophyta</taxon>
        <taxon>Spermatophyta</taxon>
        <taxon>Magnoliopsida</taxon>
        <taxon>Liliopsida</taxon>
        <taxon>Poales</taxon>
        <taxon>Poaceae</taxon>
        <taxon>BOP clade</taxon>
        <taxon>Oryzoideae</taxon>
        <taxon>Oryzeae</taxon>
        <taxon>Oryzinae</taxon>
        <taxon>Oryza</taxon>
        <taxon>Oryza sativa</taxon>
    </lineage>
</organism>
<name>A3C4X1_ORYSJ</name>
<protein>
    <recommendedName>
        <fullName evidence="1">MATH domain-containing protein</fullName>
    </recommendedName>
</protein>
<dbReference type="Proteomes" id="UP000007752">
    <property type="component" value="Chromosome 10"/>
</dbReference>
<dbReference type="CDD" id="cd00121">
    <property type="entry name" value="MATH"/>
    <property type="match status" value="1"/>
</dbReference>
<accession>A3C4X1</accession>
<reference evidence="2" key="1">
    <citation type="journal article" date="2005" name="PLoS Biol.">
        <title>The genomes of Oryza sativa: a history of duplications.</title>
        <authorList>
            <person name="Yu J."/>
            <person name="Wang J."/>
            <person name="Lin W."/>
            <person name="Li S."/>
            <person name="Li H."/>
            <person name="Zhou J."/>
            <person name="Ni P."/>
            <person name="Dong W."/>
            <person name="Hu S."/>
            <person name="Zeng C."/>
            <person name="Zhang J."/>
            <person name="Zhang Y."/>
            <person name="Li R."/>
            <person name="Xu Z."/>
            <person name="Li S."/>
            <person name="Li X."/>
            <person name="Zheng H."/>
            <person name="Cong L."/>
            <person name="Lin L."/>
            <person name="Yin J."/>
            <person name="Geng J."/>
            <person name="Li G."/>
            <person name="Shi J."/>
            <person name="Liu J."/>
            <person name="Lv H."/>
            <person name="Li J."/>
            <person name="Wang J."/>
            <person name="Deng Y."/>
            <person name="Ran L."/>
            <person name="Shi X."/>
            <person name="Wang X."/>
            <person name="Wu Q."/>
            <person name="Li C."/>
            <person name="Ren X."/>
            <person name="Wang J."/>
            <person name="Wang X."/>
            <person name="Li D."/>
            <person name="Liu D."/>
            <person name="Zhang X."/>
            <person name="Ji Z."/>
            <person name="Zhao W."/>
            <person name="Sun Y."/>
            <person name="Zhang Z."/>
            <person name="Bao J."/>
            <person name="Han Y."/>
            <person name="Dong L."/>
            <person name="Ji J."/>
            <person name="Chen P."/>
            <person name="Wu S."/>
            <person name="Liu J."/>
            <person name="Xiao Y."/>
            <person name="Bu D."/>
            <person name="Tan J."/>
            <person name="Yang L."/>
            <person name="Ye C."/>
            <person name="Zhang J."/>
            <person name="Xu J."/>
            <person name="Zhou Y."/>
            <person name="Yu Y."/>
            <person name="Zhang B."/>
            <person name="Zhuang S."/>
            <person name="Wei H."/>
            <person name="Liu B."/>
            <person name="Lei M."/>
            <person name="Yu H."/>
            <person name="Li Y."/>
            <person name="Xu H."/>
            <person name="Wei S."/>
            <person name="He X."/>
            <person name="Fang L."/>
            <person name="Zhang Z."/>
            <person name="Zhang Y."/>
            <person name="Huang X."/>
            <person name="Su Z."/>
            <person name="Tong W."/>
            <person name="Li J."/>
            <person name="Tong Z."/>
            <person name="Li S."/>
            <person name="Ye J."/>
            <person name="Wang L."/>
            <person name="Fang L."/>
            <person name="Lei T."/>
            <person name="Chen C."/>
            <person name="Chen H."/>
            <person name="Xu Z."/>
            <person name="Li H."/>
            <person name="Huang H."/>
            <person name="Zhang F."/>
            <person name="Xu H."/>
            <person name="Li N."/>
            <person name="Zhao C."/>
            <person name="Li S."/>
            <person name="Dong L."/>
            <person name="Huang Y."/>
            <person name="Li L."/>
            <person name="Xi Y."/>
            <person name="Qi Q."/>
            <person name="Li W."/>
            <person name="Zhang B."/>
            <person name="Hu W."/>
            <person name="Zhang Y."/>
            <person name="Tian X."/>
            <person name="Jiao Y."/>
            <person name="Liang X."/>
            <person name="Jin J."/>
            <person name="Gao L."/>
            <person name="Zheng W."/>
            <person name="Hao B."/>
            <person name="Liu S."/>
            <person name="Wang W."/>
            <person name="Yuan L."/>
            <person name="Cao M."/>
            <person name="McDermott J."/>
            <person name="Samudrala R."/>
            <person name="Wang J."/>
            <person name="Wong G.K."/>
            <person name="Yang H."/>
        </authorList>
    </citation>
    <scope>NUCLEOTIDE SEQUENCE [LARGE SCALE GENOMIC DNA]</scope>
</reference>
<evidence type="ECO:0000313" key="2">
    <source>
        <dbReference type="EMBL" id="EAZ16134.1"/>
    </source>
</evidence>
<dbReference type="PANTHER" id="PTHR26379">
    <property type="entry name" value="BTB/POZ AND MATH DOMAIN-CONTAINING PROTEIN 1"/>
    <property type="match status" value="1"/>
</dbReference>
<reference evidence="2" key="2">
    <citation type="submission" date="2008-12" db="EMBL/GenBank/DDBJ databases">
        <title>Improved gene annotation of the rice (Oryza sativa) genomes.</title>
        <authorList>
            <person name="Wang J."/>
            <person name="Li R."/>
            <person name="Fan W."/>
            <person name="Huang Q."/>
            <person name="Zhang J."/>
            <person name="Zhou Y."/>
            <person name="Hu Y."/>
            <person name="Zi S."/>
            <person name="Li J."/>
            <person name="Ni P."/>
            <person name="Zheng H."/>
            <person name="Zhang Y."/>
            <person name="Zhao M."/>
            <person name="Hao Q."/>
            <person name="McDermott J."/>
            <person name="Samudrala R."/>
            <person name="Kristiansen K."/>
            <person name="Wong G.K.-S."/>
        </authorList>
    </citation>
    <scope>NUCLEOTIDE SEQUENCE</scope>
</reference>
<dbReference type="InterPro" id="IPR002083">
    <property type="entry name" value="MATH/TRAF_dom"/>
</dbReference>
<sequence length="84" mass="9454">MPMTMTADEPTTASAIVAGVKTGHHVLRIDGYSRTKNVVPNGQFITSRSFRAAGHSWHVFYYPNGFDDESIEYISLYLLLDHYS</sequence>
<dbReference type="PANTHER" id="PTHR26379:SF187">
    <property type="entry name" value="OS07G0655300 PROTEIN"/>
    <property type="match status" value="1"/>
</dbReference>
<dbReference type="GO" id="GO:0016567">
    <property type="term" value="P:protein ubiquitination"/>
    <property type="evidence" value="ECO:0007669"/>
    <property type="project" value="InterPro"/>
</dbReference>
<dbReference type="InterPro" id="IPR008974">
    <property type="entry name" value="TRAF-like"/>
</dbReference>
<proteinExistence type="predicted"/>
<feature type="domain" description="MATH" evidence="1">
    <location>
        <begin position="22"/>
        <end position="84"/>
    </location>
</feature>